<accession>A0A8B6BVT0</accession>
<organism evidence="3 4">
    <name type="scientific">Mytilus galloprovincialis</name>
    <name type="common">Mediterranean mussel</name>
    <dbReference type="NCBI Taxonomy" id="29158"/>
    <lineage>
        <taxon>Eukaryota</taxon>
        <taxon>Metazoa</taxon>
        <taxon>Spiralia</taxon>
        <taxon>Lophotrochozoa</taxon>
        <taxon>Mollusca</taxon>
        <taxon>Bivalvia</taxon>
        <taxon>Autobranchia</taxon>
        <taxon>Pteriomorphia</taxon>
        <taxon>Mytilida</taxon>
        <taxon>Mytiloidea</taxon>
        <taxon>Mytilidae</taxon>
        <taxon>Mytilinae</taxon>
        <taxon>Mytilus</taxon>
    </lineage>
</organism>
<keyword evidence="4" id="KW-1185">Reference proteome</keyword>
<keyword evidence="1" id="KW-0175">Coiled coil</keyword>
<evidence type="ECO:0000313" key="4">
    <source>
        <dbReference type="Proteomes" id="UP000596742"/>
    </source>
</evidence>
<dbReference type="Pfam" id="PF20720">
    <property type="entry name" value="nSTAND3"/>
    <property type="match status" value="1"/>
</dbReference>
<name>A0A8B6BVT0_MYTGA</name>
<evidence type="ECO:0000259" key="2">
    <source>
        <dbReference type="Pfam" id="PF20720"/>
    </source>
</evidence>
<dbReference type="Proteomes" id="UP000596742">
    <property type="component" value="Unassembled WGS sequence"/>
</dbReference>
<reference evidence="3" key="1">
    <citation type="submission" date="2018-11" db="EMBL/GenBank/DDBJ databases">
        <authorList>
            <person name="Alioto T."/>
            <person name="Alioto T."/>
        </authorList>
    </citation>
    <scope>NUCLEOTIDE SEQUENCE</scope>
</reference>
<gene>
    <name evidence="3" type="ORF">MGAL_10B081339</name>
</gene>
<protein>
    <recommendedName>
        <fullName evidence="2">Novel STAND NTPase 3 domain-containing protein</fullName>
    </recommendedName>
</protein>
<feature type="coiled-coil region" evidence="1">
    <location>
        <begin position="68"/>
        <end position="95"/>
    </location>
</feature>
<dbReference type="EMBL" id="UYJE01000736">
    <property type="protein sequence ID" value="VDH95944.1"/>
    <property type="molecule type" value="Genomic_DNA"/>
</dbReference>
<dbReference type="AlphaFoldDB" id="A0A8B6BVT0"/>
<proteinExistence type="predicted"/>
<evidence type="ECO:0000313" key="3">
    <source>
        <dbReference type="EMBL" id="VDH95944.1"/>
    </source>
</evidence>
<dbReference type="InterPro" id="IPR049050">
    <property type="entry name" value="nSTAND3"/>
</dbReference>
<evidence type="ECO:0000256" key="1">
    <source>
        <dbReference type="SAM" id="Coils"/>
    </source>
</evidence>
<sequence length="491" mass="57269">MSCTEFNTFMSEAEDAILDIATVCGKEEYYRQMLLDLRDKPLDTRMFCQYEKVLLQTISNYEDIIKENEVLKDGMESLKNSNAEMKENIERLCILQTEGSQRQRLIGETSAEIDNHRKDQTYTEIKAVTACLQMLDHSKVLILSGREGSGKSKNSLEILRRIKEKHPETDVIKLKRLTQFSNIIKEDALTVVLFEDVFGRITKQFCENTDQPILDSLHSYINLGNIKVIFVMRNTVKQECQSLLSSHNIFCNNIAYLDLNSEEFRLSLKEKESILINYCTQNDIDIIYKDDSFNRKTNEISIDKIKVSIIDKPDVSCRLSADNKCLVINSWDVEEMIRSDPYQGFPECCRLFTRNKNITKLGATYFRYPLKSLLKEVENMRIEGKANDVMGLKYVILLNILLNKARSEGSSRKEYYYRLMLSINENDIDVQAHQKLFNECYDKNIGLKLHDIIYLCEELTCRYLTRKENTIYFQHLAFQDSVFISYCKIKP</sequence>
<dbReference type="OrthoDB" id="6149069at2759"/>
<feature type="domain" description="Novel STAND NTPase 3" evidence="2">
    <location>
        <begin position="122"/>
        <end position="280"/>
    </location>
</feature>
<comment type="caution">
    <text evidence="3">The sequence shown here is derived from an EMBL/GenBank/DDBJ whole genome shotgun (WGS) entry which is preliminary data.</text>
</comment>